<dbReference type="InterPro" id="IPR045024">
    <property type="entry name" value="NDH-2"/>
</dbReference>
<name>A0A7K4NL05_9ARCH</name>
<dbReference type="InterPro" id="IPR054585">
    <property type="entry name" value="NDH2-like_C"/>
</dbReference>
<accession>A0A7K4NL05</accession>
<dbReference type="InterPro" id="IPR023753">
    <property type="entry name" value="FAD/NAD-binding_dom"/>
</dbReference>
<protein>
    <recommendedName>
        <fullName evidence="2">NADH:ubiquinone reductase (non-electrogenic)</fullName>
        <ecNumber evidence="2">1.6.5.9</ecNumber>
    </recommendedName>
</protein>
<keyword evidence="4" id="KW-0274">FAD</keyword>
<dbReference type="PRINTS" id="PR00368">
    <property type="entry name" value="FADPNR"/>
</dbReference>
<dbReference type="Proteomes" id="UP000529843">
    <property type="component" value="Unassembled WGS sequence"/>
</dbReference>
<comment type="caution">
    <text evidence="11">The sequence shown here is derived from an EMBL/GenBank/DDBJ whole genome shotgun (WGS) entry which is preliminary data.</text>
</comment>
<evidence type="ECO:0000313" key="12">
    <source>
        <dbReference type="Proteomes" id="UP000529843"/>
    </source>
</evidence>
<evidence type="ECO:0000256" key="1">
    <source>
        <dbReference type="ARBA" id="ARBA00005272"/>
    </source>
</evidence>
<evidence type="ECO:0000256" key="5">
    <source>
        <dbReference type="ARBA" id="ARBA00022946"/>
    </source>
</evidence>
<proteinExistence type="inferred from homology"/>
<feature type="domain" description="FAD/NAD(P)-binding" evidence="9">
    <location>
        <begin position="7"/>
        <end position="340"/>
    </location>
</feature>
<evidence type="ECO:0000256" key="2">
    <source>
        <dbReference type="ARBA" id="ARBA00012637"/>
    </source>
</evidence>
<evidence type="ECO:0000259" key="10">
    <source>
        <dbReference type="Pfam" id="PF22366"/>
    </source>
</evidence>
<dbReference type="PANTHER" id="PTHR43706:SF47">
    <property type="entry name" value="EXTERNAL NADH-UBIQUINONE OXIDOREDUCTASE 1, MITOCHONDRIAL-RELATED"/>
    <property type="match status" value="1"/>
</dbReference>
<dbReference type="GO" id="GO:0050136">
    <property type="term" value="F:NADH dehydrogenase (quinone) (non-electrogenic) activity"/>
    <property type="evidence" value="ECO:0007669"/>
    <property type="project" value="UniProtKB-EC"/>
</dbReference>
<dbReference type="Pfam" id="PF07992">
    <property type="entry name" value="Pyr_redox_2"/>
    <property type="match status" value="1"/>
</dbReference>
<dbReference type="EMBL" id="JACAST010000007">
    <property type="protein sequence ID" value="NWK01975.1"/>
    <property type="molecule type" value="Genomic_DNA"/>
</dbReference>
<feature type="domain" description="External alternative NADH-ubiquinone oxidoreductase-like C-terminal" evidence="10">
    <location>
        <begin position="363"/>
        <end position="423"/>
    </location>
</feature>
<evidence type="ECO:0000259" key="9">
    <source>
        <dbReference type="Pfam" id="PF07992"/>
    </source>
</evidence>
<keyword evidence="7" id="KW-0520">NAD</keyword>
<gene>
    <name evidence="11" type="ORF">HX804_01520</name>
</gene>
<evidence type="ECO:0000313" key="11">
    <source>
        <dbReference type="EMBL" id="NWK01975.1"/>
    </source>
</evidence>
<dbReference type="EC" id="1.6.5.9" evidence="2"/>
<reference evidence="11 12" key="1">
    <citation type="journal article" date="2019" name="Environ. Microbiol.">
        <title>Genomics insights into ecotype formation of ammonia-oxidizing archaea in the deep ocean.</title>
        <authorList>
            <person name="Wang Y."/>
            <person name="Huang J.M."/>
            <person name="Cui G.J."/>
            <person name="Nunoura T."/>
            <person name="Takaki Y."/>
            <person name="Li W.L."/>
            <person name="Li J."/>
            <person name="Gao Z.M."/>
            <person name="Takai K."/>
            <person name="Zhang A.Q."/>
            <person name="Stepanauskas R."/>
        </authorList>
    </citation>
    <scope>NUCLEOTIDE SEQUENCE [LARGE SCALE GENOMIC DNA]</scope>
    <source>
        <strain evidence="11 12">N8</strain>
    </source>
</reference>
<evidence type="ECO:0000256" key="3">
    <source>
        <dbReference type="ARBA" id="ARBA00022630"/>
    </source>
</evidence>
<dbReference type="Gene3D" id="3.50.50.100">
    <property type="match status" value="1"/>
</dbReference>
<dbReference type="PANTHER" id="PTHR43706">
    <property type="entry name" value="NADH DEHYDROGENASE"/>
    <property type="match status" value="1"/>
</dbReference>
<evidence type="ECO:0000256" key="8">
    <source>
        <dbReference type="ARBA" id="ARBA00047599"/>
    </source>
</evidence>
<organism evidence="11 12">
    <name type="scientific">Marine Group I thaumarchaeote</name>
    <dbReference type="NCBI Taxonomy" id="2511932"/>
    <lineage>
        <taxon>Archaea</taxon>
        <taxon>Nitrososphaerota</taxon>
        <taxon>Marine Group I</taxon>
    </lineage>
</organism>
<dbReference type="Pfam" id="PF22366">
    <property type="entry name" value="NDH2_C"/>
    <property type="match status" value="1"/>
</dbReference>
<evidence type="ECO:0000256" key="4">
    <source>
        <dbReference type="ARBA" id="ARBA00022827"/>
    </source>
</evidence>
<evidence type="ECO:0000256" key="7">
    <source>
        <dbReference type="ARBA" id="ARBA00023027"/>
    </source>
</evidence>
<keyword evidence="6" id="KW-0560">Oxidoreductase</keyword>
<dbReference type="SUPFAM" id="SSF51905">
    <property type="entry name" value="FAD/NAD(P)-binding domain"/>
    <property type="match status" value="2"/>
</dbReference>
<keyword evidence="5" id="KW-0809">Transit peptide</keyword>
<comment type="similarity">
    <text evidence="1">Belongs to the NADH dehydrogenase family.</text>
</comment>
<keyword evidence="3" id="KW-0285">Flavoprotein</keyword>
<comment type="catalytic activity">
    <reaction evidence="8">
        <text>a quinone + NADH + H(+) = a quinol + NAD(+)</text>
        <dbReference type="Rhea" id="RHEA:46160"/>
        <dbReference type="ChEBI" id="CHEBI:15378"/>
        <dbReference type="ChEBI" id="CHEBI:24646"/>
        <dbReference type="ChEBI" id="CHEBI:57540"/>
        <dbReference type="ChEBI" id="CHEBI:57945"/>
        <dbReference type="ChEBI" id="CHEBI:132124"/>
        <dbReference type="EC" id="1.6.5.9"/>
    </reaction>
</comment>
<sequence length="447" mass="50986">MMEPKKRILILGGGFAGVDCTRMLEKYFQNRDEIEITLVSDDNFLLFTPMLPQVASGTVTPRHIVMPLRSLCKKSRIYELVIRDIDPVNKHVTLEGTPEKRGVRIHYDYLVIALGSETNFFGLQNVEKHSFTMKTLADALSLRNRLIDMLEQAENETREELKQRLLTFVVVGGGFAGVETAGEINDFLHDALNYYHNINKVDINVIIIEALSSILPGFNKKLVKFAHNKLEKNGIKILLDTIVSSFDGKIVIVKKSAKSTSTVKSKISIPSYTLVWAAGVTPVEIIKKSIFKTMKGQIIVNEFLEIPNFSGVFAIGDCSRFDESINKSYPPTAQLAEAHAKLAAYNIKQIINNNEKKKFEYNWKGQSAIIGKRSGITEVMGCTVTGFLAWLIWINYYLSKMPNLEKRLRVWLDWNIDLFFRRDISRYGFKRNVLKEYQELDEVDDVW</sequence>
<evidence type="ECO:0000256" key="6">
    <source>
        <dbReference type="ARBA" id="ARBA00023002"/>
    </source>
</evidence>
<dbReference type="InterPro" id="IPR036188">
    <property type="entry name" value="FAD/NAD-bd_sf"/>
</dbReference>
<dbReference type="AlphaFoldDB" id="A0A7K4NL05"/>